<accession>A0AAD1XS57</accession>
<feature type="domain" description="RING-type" evidence="6">
    <location>
        <begin position="214"/>
        <end position="257"/>
    </location>
</feature>
<gene>
    <name evidence="7" type="ORF">ECRASSUSDP1_LOCUS18673</name>
</gene>
<keyword evidence="3" id="KW-0862">Zinc</keyword>
<comment type="caution">
    <text evidence="7">The sequence shown here is derived from an EMBL/GenBank/DDBJ whole genome shotgun (WGS) entry which is preliminary data.</text>
</comment>
<dbReference type="PANTHER" id="PTHR45931">
    <property type="entry name" value="SI:CH211-59O9.10"/>
    <property type="match status" value="1"/>
</dbReference>
<evidence type="ECO:0000256" key="2">
    <source>
        <dbReference type="ARBA" id="ARBA00022771"/>
    </source>
</evidence>
<evidence type="ECO:0000313" key="7">
    <source>
        <dbReference type="EMBL" id="CAI2377290.1"/>
    </source>
</evidence>
<feature type="transmembrane region" description="Helical" evidence="5">
    <location>
        <begin position="136"/>
        <end position="153"/>
    </location>
</feature>
<evidence type="ECO:0000256" key="4">
    <source>
        <dbReference type="PROSITE-ProRule" id="PRU00175"/>
    </source>
</evidence>
<dbReference type="GO" id="GO:0006511">
    <property type="term" value="P:ubiquitin-dependent protein catabolic process"/>
    <property type="evidence" value="ECO:0007669"/>
    <property type="project" value="TreeGrafter"/>
</dbReference>
<dbReference type="Gene3D" id="3.30.40.10">
    <property type="entry name" value="Zinc/RING finger domain, C3HC4 (zinc finger)"/>
    <property type="match status" value="1"/>
</dbReference>
<dbReference type="Pfam" id="PF13639">
    <property type="entry name" value="zf-RING_2"/>
    <property type="match status" value="1"/>
</dbReference>
<feature type="transmembrane region" description="Helical" evidence="5">
    <location>
        <begin position="69"/>
        <end position="91"/>
    </location>
</feature>
<dbReference type="PROSITE" id="PS50089">
    <property type="entry name" value="ZF_RING_2"/>
    <property type="match status" value="1"/>
</dbReference>
<evidence type="ECO:0000256" key="1">
    <source>
        <dbReference type="ARBA" id="ARBA00022723"/>
    </source>
</evidence>
<dbReference type="SUPFAM" id="SSF57850">
    <property type="entry name" value="RING/U-box"/>
    <property type="match status" value="1"/>
</dbReference>
<organism evidence="7 8">
    <name type="scientific">Euplotes crassus</name>
    <dbReference type="NCBI Taxonomy" id="5936"/>
    <lineage>
        <taxon>Eukaryota</taxon>
        <taxon>Sar</taxon>
        <taxon>Alveolata</taxon>
        <taxon>Ciliophora</taxon>
        <taxon>Intramacronucleata</taxon>
        <taxon>Spirotrichea</taxon>
        <taxon>Hypotrichia</taxon>
        <taxon>Euplotida</taxon>
        <taxon>Euplotidae</taxon>
        <taxon>Moneuplotes</taxon>
    </lineage>
</organism>
<dbReference type="InterPro" id="IPR013083">
    <property type="entry name" value="Znf_RING/FYVE/PHD"/>
</dbReference>
<keyword evidence="2 4" id="KW-0863">Zinc-finger</keyword>
<dbReference type="GO" id="GO:0061630">
    <property type="term" value="F:ubiquitin protein ligase activity"/>
    <property type="evidence" value="ECO:0007669"/>
    <property type="project" value="TreeGrafter"/>
</dbReference>
<evidence type="ECO:0000256" key="3">
    <source>
        <dbReference type="ARBA" id="ARBA00022833"/>
    </source>
</evidence>
<keyword evidence="5" id="KW-0472">Membrane</keyword>
<dbReference type="AlphaFoldDB" id="A0AAD1XS57"/>
<dbReference type="GO" id="GO:0008270">
    <property type="term" value="F:zinc ion binding"/>
    <property type="evidence" value="ECO:0007669"/>
    <property type="project" value="UniProtKB-KW"/>
</dbReference>
<evidence type="ECO:0000313" key="8">
    <source>
        <dbReference type="Proteomes" id="UP001295684"/>
    </source>
</evidence>
<reference evidence="7" key="1">
    <citation type="submission" date="2023-07" db="EMBL/GenBank/DDBJ databases">
        <authorList>
            <consortium name="AG Swart"/>
            <person name="Singh M."/>
            <person name="Singh A."/>
            <person name="Seah K."/>
            <person name="Emmerich C."/>
        </authorList>
    </citation>
    <scope>NUCLEOTIDE SEQUENCE</scope>
    <source>
        <strain evidence="7">DP1</strain>
    </source>
</reference>
<feature type="transmembrane region" description="Helical" evidence="5">
    <location>
        <begin position="103"/>
        <end position="124"/>
    </location>
</feature>
<keyword evidence="1" id="KW-0479">Metal-binding</keyword>
<keyword evidence="8" id="KW-1185">Reference proteome</keyword>
<dbReference type="EMBL" id="CAMPGE010018920">
    <property type="protein sequence ID" value="CAI2377290.1"/>
    <property type="molecule type" value="Genomic_DNA"/>
</dbReference>
<dbReference type="GO" id="GO:0005634">
    <property type="term" value="C:nucleus"/>
    <property type="evidence" value="ECO:0007669"/>
    <property type="project" value="TreeGrafter"/>
</dbReference>
<evidence type="ECO:0000259" key="6">
    <source>
        <dbReference type="PROSITE" id="PS50089"/>
    </source>
</evidence>
<keyword evidence="5" id="KW-1133">Transmembrane helix</keyword>
<dbReference type="InterPro" id="IPR051834">
    <property type="entry name" value="RING_finger_E3_ligase"/>
</dbReference>
<feature type="transmembrane region" description="Helical" evidence="5">
    <location>
        <begin position="159"/>
        <end position="177"/>
    </location>
</feature>
<dbReference type="PANTHER" id="PTHR45931:SF3">
    <property type="entry name" value="RING ZINC FINGER-CONTAINING PROTEIN"/>
    <property type="match status" value="1"/>
</dbReference>
<name>A0AAD1XS57_EUPCR</name>
<evidence type="ECO:0000256" key="5">
    <source>
        <dbReference type="SAM" id="Phobius"/>
    </source>
</evidence>
<dbReference type="InterPro" id="IPR001841">
    <property type="entry name" value="Znf_RING"/>
</dbReference>
<sequence length="262" mass="30672">MEGLRQPLLDPSVRNYEQNNLININNGNGQRESLVTEASYKLNANIIGAVVGLIVCIFYWHMQTCDRQVVIWFLLFTIFSCFYCAYLASFIKTQKISNLAYSIATYPLDLVTIGLFIYGFIIFSDLTEECSLSHPFPYYMMLIILIIQLSTFLKYISCGILVLMCIPVVAFILIREYQNRPEPEQTWEDFEENVFNNLEHKTLDSEIQKDYESCCICLVDFEKEDRIIVLKCSESHHFHRECIREWMLRQRTCPLCKQAVVE</sequence>
<proteinExistence type="predicted"/>
<keyword evidence="5" id="KW-0812">Transmembrane</keyword>
<feature type="transmembrane region" description="Helical" evidence="5">
    <location>
        <begin position="42"/>
        <end position="62"/>
    </location>
</feature>
<protein>
    <recommendedName>
        <fullName evidence="6">RING-type domain-containing protein</fullName>
    </recommendedName>
</protein>
<dbReference type="Proteomes" id="UP001295684">
    <property type="component" value="Unassembled WGS sequence"/>
</dbReference>